<dbReference type="EMBL" id="MAYW01000314">
    <property type="protein sequence ID" value="ODS29980.1"/>
    <property type="molecule type" value="Genomic_DNA"/>
</dbReference>
<reference evidence="1 2" key="1">
    <citation type="submission" date="2016-07" db="EMBL/GenBank/DDBJ databases">
        <title>Draft genome of Scalindua rubra, obtained from a brine-seawater interface in the Red Sea, sheds light on salt adaptation in anammox bacteria.</title>
        <authorList>
            <person name="Speth D.R."/>
            <person name="Lagkouvardos I."/>
            <person name="Wang Y."/>
            <person name="Qian P.-Y."/>
            <person name="Dutilh B.E."/>
            <person name="Jetten M.S."/>
        </authorList>
    </citation>
    <scope>NUCLEOTIDE SEQUENCE [LARGE SCALE GENOMIC DNA]</scope>
    <source>
        <strain evidence="1">BSI-1</strain>
    </source>
</reference>
<sequence length="454" mass="51224">MIKKPTIIFLLMLFSLAIGKQPSWVTKRPIDKAYFIGIGVVKKSNSKEYIQSAKNNALNDLSSEITVNISSELVDISIEKSGMNNDEIRSEIHTTTKADLEGYELVDTWENDYEYWVYYRLSKSLYQTQIELKKENSINLSLDLFKKAKEKEQNWATKGATINSAIEYYVQALKPLESYYGDPLETFYDGKKIFLQNEIFTSLQWILSKIKLKAVTPKLDVKVGNSIENKLQVSATFFSDGKEVSVTNLPISFHFIKGNGELVKTINTNSKGVANGQIISISPLEKLQMIKCSLDLTQYISEDNPSYYLLNTLKNINTPTSKFIINVIGPSVYLESYESNLGNLLSVKIIEPKIKNYLTEKGYSFTDDIASADAMISINSESREGSEIYGQYVTFVDVTISVMDMNSGEEIYKNSIQNKKGIQLSFEKAGLKAYQDVSKEIGSNIIPEILEAMK</sequence>
<organism evidence="1 2">
    <name type="scientific">Candidatus Scalindua rubra</name>
    <dbReference type="NCBI Taxonomy" id="1872076"/>
    <lineage>
        <taxon>Bacteria</taxon>
        <taxon>Pseudomonadati</taxon>
        <taxon>Planctomycetota</taxon>
        <taxon>Candidatus Brocadiia</taxon>
        <taxon>Candidatus Brocadiales</taxon>
        <taxon>Candidatus Scalinduaceae</taxon>
        <taxon>Candidatus Scalindua</taxon>
    </lineage>
</organism>
<evidence type="ECO:0000313" key="2">
    <source>
        <dbReference type="Proteomes" id="UP000094056"/>
    </source>
</evidence>
<comment type="caution">
    <text evidence="1">The sequence shown here is derived from an EMBL/GenBank/DDBJ whole genome shotgun (WGS) entry which is preliminary data.</text>
</comment>
<proteinExistence type="predicted"/>
<dbReference type="Proteomes" id="UP000094056">
    <property type="component" value="Unassembled WGS sequence"/>
</dbReference>
<accession>A0A1E3X2V9</accession>
<evidence type="ECO:0008006" key="3">
    <source>
        <dbReference type="Google" id="ProtNLM"/>
    </source>
</evidence>
<protein>
    <recommendedName>
        <fullName evidence="3">LPP20 lipoprotein</fullName>
    </recommendedName>
</protein>
<gene>
    <name evidence="1" type="ORF">SCARUB_04917</name>
</gene>
<dbReference type="Gene3D" id="3.10.28.20">
    <property type="entry name" value="Acetamidase/Formamidase-like domains"/>
    <property type="match status" value="1"/>
</dbReference>
<dbReference type="AlphaFoldDB" id="A0A1E3X2V9"/>
<name>A0A1E3X2V9_9BACT</name>
<evidence type="ECO:0000313" key="1">
    <source>
        <dbReference type="EMBL" id="ODS29980.1"/>
    </source>
</evidence>